<organism evidence="3 4">
    <name type="scientific">Marinobacter daepoensis</name>
    <dbReference type="NCBI Taxonomy" id="262077"/>
    <lineage>
        <taxon>Bacteria</taxon>
        <taxon>Pseudomonadati</taxon>
        <taxon>Pseudomonadota</taxon>
        <taxon>Gammaproteobacteria</taxon>
        <taxon>Pseudomonadales</taxon>
        <taxon>Marinobacteraceae</taxon>
        <taxon>Marinobacter</taxon>
    </lineage>
</organism>
<feature type="transmembrane region" description="Helical" evidence="2">
    <location>
        <begin position="202"/>
        <end position="223"/>
    </location>
</feature>
<keyword evidence="4" id="KW-1185">Reference proteome</keyword>
<proteinExistence type="predicted"/>
<keyword evidence="2" id="KW-0812">Transmembrane</keyword>
<evidence type="ECO:0000256" key="2">
    <source>
        <dbReference type="SAM" id="Phobius"/>
    </source>
</evidence>
<reference evidence="3 4" key="1">
    <citation type="submission" date="2021-02" db="EMBL/GenBank/DDBJ databases">
        <title>PHA producing bacteria isolated from coastal sediment in Guangdong, Shenzhen.</title>
        <authorList>
            <person name="Zheng W."/>
            <person name="Yu S."/>
            <person name="Huang Y."/>
        </authorList>
    </citation>
    <scope>NUCLEOTIDE SEQUENCE [LARGE SCALE GENOMIC DNA]</scope>
    <source>
        <strain evidence="3 4">TN21-5</strain>
    </source>
</reference>
<sequence length="226" mass="24711">MNCWDLLGIEPTGDAEAIRQAYERQLKFASEEEARALAQAYREATGGQPPEASSPPRAEVAPAEAVAAKGEEQPDDSAGETLSAEEAQVVREVAIQVKALMNDNYRQQDVAVWKAILCEPPADRMPVRREIARLLESQIRPLAENGALTNPVARFLGDWFEWFSLHDLEVEQDPRSYPEVEMVNGGADNGEPADQPPQMVNFWPAVIGWIVGLIILATLFGGMGGG</sequence>
<dbReference type="RefSeq" id="WP_206556810.1">
    <property type="nucleotide sequence ID" value="NZ_JAFKDB010000008.1"/>
</dbReference>
<name>A0ABS3BBH3_9GAMM</name>
<dbReference type="Proteomes" id="UP000664344">
    <property type="component" value="Unassembled WGS sequence"/>
</dbReference>
<evidence type="ECO:0000313" key="3">
    <source>
        <dbReference type="EMBL" id="MBN7769112.1"/>
    </source>
</evidence>
<dbReference type="EMBL" id="JAFKDB010000008">
    <property type="protein sequence ID" value="MBN7769112.1"/>
    <property type="molecule type" value="Genomic_DNA"/>
</dbReference>
<evidence type="ECO:0000313" key="4">
    <source>
        <dbReference type="Proteomes" id="UP000664344"/>
    </source>
</evidence>
<feature type="compositionally biased region" description="Low complexity" evidence="1">
    <location>
        <begin position="49"/>
        <end position="68"/>
    </location>
</feature>
<keyword evidence="2" id="KW-0472">Membrane</keyword>
<feature type="region of interest" description="Disordered" evidence="1">
    <location>
        <begin position="38"/>
        <end position="83"/>
    </location>
</feature>
<gene>
    <name evidence="3" type="ORF">JYP53_04230</name>
</gene>
<keyword evidence="2" id="KW-1133">Transmembrane helix</keyword>
<comment type="caution">
    <text evidence="3">The sequence shown here is derived from an EMBL/GenBank/DDBJ whole genome shotgun (WGS) entry which is preliminary data.</text>
</comment>
<accession>A0ABS3BBH3</accession>
<protein>
    <submittedName>
        <fullName evidence="3">J domain-containing protein</fullName>
    </submittedName>
</protein>
<evidence type="ECO:0000256" key="1">
    <source>
        <dbReference type="SAM" id="MobiDB-lite"/>
    </source>
</evidence>